<sequence>MATYREAMLAGERILRSRGKIEFANGRVETLTSADVVEFSLDEGVENGLLAGAVLAGKYKLTLSNASGEWLPGGTRAGTASLMAAKISMELGVWNGTEFAYMPMGSFVVETIEGTLRGGTLTASGYDEIYGATNVEFTDGLSYPTTLGNIFSHLLQRAGLTCEGTLPNAQQTVRAKPNWGSKSVRQALGCVLALAGAFLRHDRSGGLEIVGLQTSQEAALIPETAILKKHLRLGEYGPVNALKAESVPDAEGNGERVELIARLSAGQVDRFLRMEDNPLLVAASAQTLLNAALNQIGGLQLKEAAFRFRGDPTLEIGQMVTVGEKTSMLTKQTLRLGQGFSAECELGVPDAGEQALRAITPEGGINASKLVGEVDGGLLVADSVRARAIAAGSVTTEKLAAGSITTEKIAAGSVTADRLDAQSVDAHTLEAVTGKFEEIAAEELVTDAMYAGLADVIALRAQEAALGDVDTDSMTAALAQITDARVAAAEIDYAQIKDLVAGTAIIEKGTNGKLYVADLAVTEANMASLSVGELLVRGTDGGFYALQIDADGTVHTERKQVGNGDVEDLSLNAGEKLIEGSITAQCLNVQQIFADEALVGAIKAANIDVAELFASDAAVGVLRTYDVRSDSFLQLTVGTERKTVMRLSEAGMRLGEDDSDYNLFLDTDSLDIQQNGVTIASFAYNKLWTQAAEVRDSIELGNYMIRKSADGGLAFGI</sequence>
<reference evidence="1" key="2">
    <citation type="journal article" date="2021" name="PeerJ">
        <title>Extensive microbial diversity within the chicken gut microbiome revealed by metagenomics and culture.</title>
        <authorList>
            <person name="Gilroy R."/>
            <person name="Ravi A."/>
            <person name="Getino M."/>
            <person name="Pursley I."/>
            <person name="Horton D.L."/>
            <person name="Alikhan N.F."/>
            <person name="Baker D."/>
            <person name="Gharbi K."/>
            <person name="Hall N."/>
            <person name="Watson M."/>
            <person name="Adriaenssens E.M."/>
            <person name="Foster-Nyarko E."/>
            <person name="Jarju S."/>
            <person name="Secka A."/>
            <person name="Antonio M."/>
            <person name="Oren A."/>
            <person name="Chaudhuri R.R."/>
            <person name="La Ragione R."/>
            <person name="Hildebrand F."/>
            <person name="Pallen M.J."/>
        </authorList>
    </citation>
    <scope>NUCLEOTIDE SEQUENCE</scope>
    <source>
        <strain evidence="1">ChiHcec3-11533</strain>
    </source>
</reference>
<dbReference type="AlphaFoldDB" id="A0A9D1IA06"/>
<organism evidence="1 2">
    <name type="scientific">Candidatus Pullichristensenella excrementigallinarum</name>
    <dbReference type="NCBI Taxonomy" id="2840907"/>
    <lineage>
        <taxon>Bacteria</taxon>
        <taxon>Bacillati</taxon>
        <taxon>Bacillota</taxon>
        <taxon>Clostridia</taxon>
        <taxon>Candidatus Pullichristensenella</taxon>
    </lineage>
</organism>
<evidence type="ECO:0000313" key="2">
    <source>
        <dbReference type="Proteomes" id="UP000824072"/>
    </source>
</evidence>
<dbReference type="EMBL" id="DVMU01000038">
    <property type="protein sequence ID" value="HIU33255.1"/>
    <property type="molecule type" value="Genomic_DNA"/>
</dbReference>
<comment type="caution">
    <text evidence="1">The sequence shown here is derived from an EMBL/GenBank/DDBJ whole genome shotgun (WGS) entry which is preliminary data.</text>
</comment>
<proteinExistence type="predicted"/>
<dbReference type="Proteomes" id="UP000824072">
    <property type="component" value="Unassembled WGS sequence"/>
</dbReference>
<evidence type="ECO:0000313" key="1">
    <source>
        <dbReference type="EMBL" id="HIU33255.1"/>
    </source>
</evidence>
<accession>A0A9D1IA06</accession>
<protein>
    <submittedName>
        <fullName evidence="1">Uncharacterized protein</fullName>
    </submittedName>
</protein>
<gene>
    <name evidence="1" type="ORF">IAB02_01705</name>
</gene>
<name>A0A9D1IA06_9FIRM</name>
<reference evidence="1" key="1">
    <citation type="submission" date="2020-10" db="EMBL/GenBank/DDBJ databases">
        <authorList>
            <person name="Gilroy R."/>
        </authorList>
    </citation>
    <scope>NUCLEOTIDE SEQUENCE</scope>
    <source>
        <strain evidence="1">ChiHcec3-11533</strain>
    </source>
</reference>